<organism evidence="3 4">
    <name type="scientific">Trichinella nelsoni</name>
    <dbReference type="NCBI Taxonomy" id="6336"/>
    <lineage>
        <taxon>Eukaryota</taxon>
        <taxon>Metazoa</taxon>
        <taxon>Ecdysozoa</taxon>
        <taxon>Nematoda</taxon>
        <taxon>Enoplea</taxon>
        <taxon>Dorylaimia</taxon>
        <taxon>Trichinellida</taxon>
        <taxon>Trichinellidae</taxon>
        <taxon>Trichinella</taxon>
    </lineage>
</organism>
<dbReference type="EMBL" id="JYDL01000005">
    <property type="protein sequence ID" value="KRX26839.1"/>
    <property type="molecule type" value="Genomic_DNA"/>
</dbReference>
<evidence type="ECO:0000256" key="1">
    <source>
        <dbReference type="SAM" id="MobiDB-lite"/>
    </source>
</evidence>
<keyword evidence="2" id="KW-1133">Transmembrane helix</keyword>
<dbReference type="Proteomes" id="UP000054630">
    <property type="component" value="Unassembled WGS sequence"/>
</dbReference>
<comment type="caution">
    <text evidence="3">The sequence shown here is derived from an EMBL/GenBank/DDBJ whole genome shotgun (WGS) entry which is preliminary data.</text>
</comment>
<feature type="transmembrane region" description="Helical" evidence="2">
    <location>
        <begin position="12"/>
        <end position="36"/>
    </location>
</feature>
<name>A0A0V0SJS9_9BILA</name>
<gene>
    <name evidence="3" type="ORF">T07_9348</name>
</gene>
<dbReference type="OrthoDB" id="5915703at2759"/>
<evidence type="ECO:0000256" key="2">
    <source>
        <dbReference type="SAM" id="Phobius"/>
    </source>
</evidence>
<evidence type="ECO:0000313" key="3">
    <source>
        <dbReference type="EMBL" id="KRX26839.1"/>
    </source>
</evidence>
<sequence>MGNGRQSPTPERLLLANCGGVLAVVYTLFSTTLVAVHEPNNNNNNNSAFQQPRRGRGSICDFEHGGNNRPTGGSIIILPLQRAGPKIRQQLR</sequence>
<keyword evidence="2" id="KW-0472">Membrane</keyword>
<keyword evidence="2" id="KW-0812">Transmembrane</keyword>
<accession>A0A0V0SJS9</accession>
<protein>
    <submittedName>
        <fullName evidence="3">Uncharacterized protein</fullName>
    </submittedName>
</protein>
<dbReference type="AlphaFoldDB" id="A0A0V0SJS9"/>
<reference evidence="3 4" key="1">
    <citation type="submission" date="2015-01" db="EMBL/GenBank/DDBJ databases">
        <title>Evolution of Trichinella species and genotypes.</title>
        <authorList>
            <person name="Korhonen P.K."/>
            <person name="Edoardo P."/>
            <person name="Giuseppe L.R."/>
            <person name="Gasser R.B."/>
        </authorList>
    </citation>
    <scope>NUCLEOTIDE SEQUENCE [LARGE SCALE GENOMIC DNA]</scope>
    <source>
        <strain evidence="3">ISS37</strain>
    </source>
</reference>
<keyword evidence="4" id="KW-1185">Reference proteome</keyword>
<evidence type="ECO:0000313" key="4">
    <source>
        <dbReference type="Proteomes" id="UP000054630"/>
    </source>
</evidence>
<proteinExistence type="predicted"/>
<feature type="region of interest" description="Disordered" evidence="1">
    <location>
        <begin position="38"/>
        <end position="75"/>
    </location>
</feature>